<dbReference type="AlphaFoldDB" id="A0A3B0TJA5"/>
<dbReference type="NCBIfam" id="TIGR03953">
    <property type="entry name" value="rplD_bact"/>
    <property type="match status" value="1"/>
</dbReference>
<dbReference type="HAMAP" id="MF_01328_B">
    <property type="entry name" value="Ribosomal_uL4_B"/>
    <property type="match status" value="1"/>
</dbReference>
<keyword evidence="2" id="KW-0699">rRNA-binding</keyword>
<dbReference type="InterPro" id="IPR013005">
    <property type="entry name" value="Ribosomal_uL4-like"/>
</dbReference>
<dbReference type="GO" id="GO:1990904">
    <property type="term" value="C:ribonucleoprotein complex"/>
    <property type="evidence" value="ECO:0007669"/>
    <property type="project" value="UniProtKB-KW"/>
</dbReference>
<dbReference type="Gene3D" id="3.40.1370.10">
    <property type="match status" value="1"/>
</dbReference>
<evidence type="ECO:0000313" key="8">
    <source>
        <dbReference type="EMBL" id="VAW08724.1"/>
    </source>
</evidence>
<name>A0A3B0TJA5_9ZZZZ</name>
<dbReference type="InterPro" id="IPR002136">
    <property type="entry name" value="Ribosomal_uL4"/>
</dbReference>
<proteinExistence type="inferred from homology"/>
<feature type="compositionally biased region" description="Basic residues" evidence="7">
    <location>
        <begin position="63"/>
        <end position="80"/>
    </location>
</feature>
<dbReference type="GO" id="GO:0006412">
    <property type="term" value="P:translation"/>
    <property type="evidence" value="ECO:0007669"/>
    <property type="project" value="InterPro"/>
</dbReference>
<dbReference type="FunFam" id="3.40.1370.10:FF:000004">
    <property type="entry name" value="50S ribosomal protein L4"/>
    <property type="match status" value="1"/>
</dbReference>
<feature type="region of interest" description="Disordered" evidence="7">
    <location>
        <begin position="206"/>
        <end position="237"/>
    </location>
</feature>
<dbReference type="SUPFAM" id="SSF52166">
    <property type="entry name" value="Ribosomal protein L4"/>
    <property type="match status" value="1"/>
</dbReference>
<keyword evidence="3" id="KW-0694">RNA-binding</keyword>
<sequence length="237" mass="25647">MVNKITAELYGADGTAKGDVELNAEIFGIEPNKAVMHQVVTAQLAAARQGTHSTKTRAEVRGGGRKPWRQKGLGRARHGSIRSPQWVGGGIAHGPKPRDYSQRTPKKMRRLALRSALSVRAAEKQIKVVEAFDWDAPKTKSAVALLDAMGVDGKVLLLAEDHERIAIKSFRNIKRVIASNLGQANTYDVLWADTIVMSKGTLELGQSAPRGSEEHAALVAPDTLSEEGTPVREDDGE</sequence>
<gene>
    <name evidence="8" type="ORF">MNBD_ACTINO02-2357</name>
</gene>
<keyword evidence="4 8" id="KW-0689">Ribosomal protein</keyword>
<evidence type="ECO:0000256" key="6">
    <source>
        <dbReference type="ARBA" id="ARBA00035462"/>
    </source>
</evidence>
<dbReference type="Pfam" id="PF00573">
    <property type="entry name" value="Ribosomal_L4"/>
    <property type="match status" value="1"/>
</dbReference>
<evidence type="ECO:0000256" key="2">
    <source>
        <dbReference type="ARBA" id="ARBA00022730"/>
    </source>
</evidence>
<organism evidence="8">
    <name type="scientific">hydrothermal vent metagenome</name>
    <dbReference type="NCBI Taxonomy" id="652676"/>
    <lineage>
        <taxon>unclassified sequences</taxon>
        <taxon>metagenomes</taxon>
        <taxon>ecological metagenomes</taxon>
    </lineage>
</organism>
<dbReference type="EMBL" id="UOEK01000486">
    <property type="protein sequence ID" value="VAW08724.1"/>
    <property type="molecule type" value="Genomic_DNA"/>
</dbReference>
<evidence type="ECO:0000256" key="7">
    <source>
        <dbReference type="SAM" id="MobiDB-lite"/>
    </source>
</evidence>
<dbReference type="GO" id="GO:0003735">
    <property type="term" value="F:structural constituent of ribosome"/>
    <property type="evidence" value="ECO:0007669"/>
    <property type="project" value="InterPro"/>
</dbReference>
<evidence type="ECO:0000256" key="1">
    <source>
        <dbReference type="ARBA" id="ARBA00010528"/>
    </source>
</evidence>
<evidence type="ECO:0000256" key="3">
    <source>
        <dbReference type="ARBA" id="ARBA00022884"/>
    </source>
</evidence>
<protein>
    <recommendedName>
        <fullName evidence="6">50S ribosomal protein L4</fullName>
    </recommendedName>
</protein>
<keyword evidence="5" id="KW-0687">Ribonucleoprotein</keyword>
<dbReference type="GO" id="GO:0005840">
    <property type="term" value="C:ribosome"/>
    <property type="evidence" value="ECO:0007669"/>
    <property type="project" value="UniProtKB-KW"/>
</dbReference>
<dbReference type="PANTHER" id="PTHR10746:SF6">
    <property type="entry name" value="LARGE RIBOSOMAL SUBUNIT PROTEIN UL4M"/>
    <property type="match status" value="1"/>
</dbReference>
<comment type="similarity">
    <text evidence="1">Belongs to the universal ribosomal protein uL4 family.</text>
</comment>
<dbReference type="GO" id="GO:0019843">
    <property type="term" value="F:rRNA binding"/>
    <property type="evidence" value="ECO:0007669"/>
    <property type="project" value="UniProtKB-KW"/>
</dbReference>
<evidence type="ECO:0000256" key="4">
    <source>
        <dbReference type="ARBA" id="ARBA00022980"/>
    </source>
</evidence>
<evidence type="ECO:0000256" key="5">
    <source>
        <dbReference type="ARBA" id="ARBA00023274"/>
    </source>
</evidence>
<feature type="region of interest" description="Disordered" evidence="7">
    <location>
        <begin position="48"/>
        <end position="104"/>
    </location>
</feature>
<accession>A0A3B0TJA5</accession>
<reference evidence="8" key="1">
    <citation type="submission" date="2018-06" db="EMBL/GenBank/DDBJ databases">
        <authorList>
            <person name="Zhirakovskaya E."/>
        </authorList>
    </citation>
    <scope>NUCLEOTIDE SEQUENCE</scope>
</reference>
<dbReference type="InterPro" id="IPR023574">
    <property type="entry name" value="Ribosomal_uL4_dom_sf"/>
</dbReference>
<dbReference type="PANTHER" id="PTHR10746">
    <property type="entry name" value="50S RIBOSOMAL PROTEIN L4"/>
    <property type="match status" value="1"/>
</dbReference>